<proteinExistence type="inferred from homology"/>
<evidence type="ECO:0000256" key="2">
    <source>
        <dbReference type="ARBA" id="ARBA00005954"/>
    </source>
</evidence>
<accession>A0ABD1WE64</accession>
<sequence length="203" mass="22602">MYNGIGLQTAWGSGTNGYIQSNKFFVRPKTNKIITDSSKGFGSDQGTAGVTRKPNKEILEHDRKRQVELKLLVLEKKLVDRGYTDVEISEKLDEARKSLEDQDGEPSVLITENGDDNKPKNSLKKNAAYAGKQNGKDARDGKCVVEGVKDKKNGSGRDEPDEPKPRGRDKNRRREVENSSDSDSSGKHLMMTSNLIHKRGSRL</sequence>
<feature type="domain" description="CWF21" evidence="8">
    <location>
        <begin position="59"/>
        <end position="104"/>
    </location>
</feature>
<name>A0ABD1WE64_9LAMI</name>
<comment type="subcellular location">
    <subcellularLocation>
        <location evidence="1">Nucleus</location>
    </subcellularLocation>
</comment>
<comment type="caution">
    <text evidence="9">The sequence shown here is derived from an EMBL/GenBank/DDBJ whole genome shotgun (WGS) entry which is preliminary data.</text>
</comment>
<gene>
    <name evidence="9" type="ORF">Fot_09494</name>
</gene>
<evidence type="ECO:0000256" key="6">
    <source>
        <dbReference type="ARBA" id="ARBA00023242"/>
    </source>
</evidence>
<dbReference type="EMBL" id="JBFOLJ010000003">
    <property type="protein sequence ID" value="KAL2547964.1"/>
    <property type="molecule type" value="Genomic_DNA"/>
</dbReference>
<dbReference type="SMART" id="SM01115">
    <property type="entry name" value="cwf21"/>
    <property type="match status" value="1"/>
</dbReference>
<keyword evidence="10" id="KW-1185">Reference proteome</keyword>
<dbReference type="AlphaFoldDB" id="A0ABD1WE64"/>
<evidence type="ECO:0000259" key="8">
    <source>
        <dbReference type="SMART" id="SM01115"/>
    </source>
</evidence>
<comment type="similarity">
    <text evidence="2">Belongs to the CWC21 family.</text>
</comment>
<protein>
    <submittedName>
        <fullName evidence="9">Serine/arginine repetitive matrix protein 2</fullName>
    </submittedName>
</protein>
<feature type="region of interest" description="Disordered" evidence="7">
    <location>
        <begin position="35"/>
        <end position="59"/>
    </location>
</feature>
<evidence type="ECO:0000313" key="10">
    <source>
        <dbReference type="Proteomes" id="UP001604277"/>
    </source>
</evidence>
<dbReference type="Pfam" id="PF08312">
    <property type="entry name" value="cwf21"/>
    <property type="match status" value="1"/>
</dbReference>
<evidence type="ECO:0000256" key="1">
    <source>
        <dbReference type="ARBA" id="ARBA00004123"/>
    </source>
</evidence>
<keyword evidence="5" id="KW-0508">mRNA splicing</keyword>
<dbReference type="GO" id="GO:0006397">
    <property type="term" value="P:mRNA processing"/>
    <property type="evidence" value="ECO:0007669"/>
    <property type="project" value="UniProtKB-KW"/>
</dbReference>
<dbReference type="PANTHER" id="PTHR36562">
    <property type="entry name" value="SERINE/ARGININE REPETITIVE MATRIX 2"/>
    <property type="match status" value="1"/>
</dbReference>
<evidence type="ECO:0000313" key="9">
    <source>
        <dbReference type="EMBL" id="KAL2547964.1"/>
    </source>
</evidence>
<keyword evidence="6" id="KW-0539">Nucleus</keyword>
<feature type="compositionally biased region" description="Basic and acidic residues" evidence="7">
    <location>
        <begin position="134"/>
        <end position="177"/>
    </location>
</feature>
<dbReference type="PANTHER" id="PTHR36562:SF5">
    <property type="entry name" value="SERINE_ARGININE REPETITIVE MATRIX 2"/>
    <property type="match status" value="1"/>
</dbReference>
<keyword evidence="4" id="KW-0747">Spliceosome</keyword>
<dbReference type="InterPro" id="IPR013170">
    <property type="entry name" value="mRNA_splic_Cwf21_dom"/>
</dbReference>
<dbReference type="GO" id="GO:0008380">
    <property type="term" value="P:RNA splicing"/>
    <property type="evidence" value="ECO:0007669"/>
    <property type="project" value="UniProtKB-KW"/>
</dbReference>
<evidence type="ECO:0000256" key="4">
    <source>
        <dbReference type="ARBA" id="ARBA00022728"/>
    </source>
</evidence>
<dbReference type="GO" id="GO:0005681">
    <property type="term" value="C:spliceosomal complex"/>
    <property type="evidence" value="ECO:0007669"/>
    <property type="project" value="UniProtKB-KW"/>
</dbReference>
<dbReference type="InterPro" id="IPR051372">
    <property type="entry name" value="CWC21"/>
</dbReference>
<organism evidence="9 10">
    <name type="scientific">Forsythia ovata</name>
    <dbReference type="NCBI Taxonomy" id="205694"/>
    <lineage>
        <taxon>Eukaryota</taxon>
        <taxon>Viridiplantae</taxon>
        <taxon>Streptophyta</taxon>
        <taxon>Embryophyta</taxon>
        <taxon>Tracheophyta</taxon>
        <taxon>Spermatophyta</taxon>
        <taxon>Magnoliopsida</taxon>
        <taxon>eudicotyledons</taxon>
        <taxon>Gunneridae</taxon>
        <taxon>Pentapetalae</taxon>
        <taxon>asterids</taxon>
        <taxon>lamiids</taxon>
        <taxon>Lamiales</taxon>
        <taxon>Oleaceae</taxon>
        <taxon>Forsythieae</taxon>
        <taxon>Forsythia</taxon>
    </lineage>
</organism>
<evidence type="ECO:0000256" key="3">
    <source>
        <dbReference type="ARBA" id="ARBA00022664"/>
    </source>
</evidence>
<evidence type="ECO:0000256" key="7">
    <source>
        <dbReference type="SAM" id="MobiDB-lite"/>
    </source>
</evidence>
<reference evidence="10" key="1">
    <citation type="submission" date="2024-07" db="EMBL/GenBank/DDBJ databases">
        <title>Two chromosome-level genome assemblies of Korean endemic species Abeliophyllum distichum and Forsythia ovata (Oleaceae).</title>
        <authorList>
            <person name="Jang H."/>
        </authorList>
    </citation>
    <scope>NUCLEOTIDE SEQUENCE [LARGE SCALE GENOMIC DNA]</scope>
</reference>
<feature type="region of interest" description="Disordered" evidence="7">
    <location>
        <begin position="95"/>
        <end position="203"/>
    </location>
</feature>
<feature type="compositionally biased region" description="Polar residues" evidence="7">
    <location>
        <begin position="35"/>
        <end position="48"/>
    </location>
</feature>
<keyword evidence="3" id="KW-0507">mRNA processing</keyword>
<dbReference type="Proteomes" id="UP001604277">
    <property type="component" value="Unassembled WGS sequence"/>
</dbReference>
<evidence type="ECO:0000256" key="5">
    <source>
        <dbReference type="ARBA" id="ARBA00023187"/>
    </source>
</evidence>